<reference evidence="4 5" key="1">
    <citation type="submission" date="2024-01" db="EMBL/GenBank/DDBJ databases">
        <authorList>
            <person name="Allen C."/>
            <person name="Tagirdzhanova G."/>
        </authorList>
    </citation>
    <scope>NUCLEOTIDE SEQUENCE [LARGE SCALE GENOMIC DNA]</scope>
    <source>
        <strain evidence="4 5">CBS 573.63</strain>
    </source>
</reference>
<feature type="transmembrane region" description="Helical" evidence="2">
    <location>
        <begin position="463"/>
        <end position="481"/>
    </location>
</feature>
<feature type="transmembrane region" description="Helical" evidence="2">
    <location>
        <begin position="183"/>
        <end position="204"/>
    </location>
</feature>
<dbReference type="PANTHER" id="PTHR23028:SF134">
    <property type="entry name" value="PUTATIVE (AFU_ORTHOLOGUE AFUA_4G08520)-RELATED"/>
    <property type="match status" value="1"/>
</dbReference>
<feature type="domain" description="Acyltransferase 3" evidence="3">
    <location>
        <begin position="179"/>
        <end position="591"/>
    </location>
</feature>
<keyword evidence="2" id="KW-0812">Transmembrane</keyword>
<feature type="transmembrane region" description="Helical" evidence="2">
    <location>
        <begin position="582"/>
        <end position="608"/>
    </location>
</feature>
<feature type="compositionally biased region" description="Basic and acidic residues" evidence="1">
    <location>
        <begin position="20"/>
        <end position="33"/>
    </location>
</feature>
<sequence length="641" mass="70646">MAPNATRPWGSQPAYDQVPTEDHFEEATSEKTRYTTVTVEPWNGSSSGSSCADADAEADAGFSSGREKRRFAGTSLPSSGLAGAVFALPILALRITYLCWLVATRPVYRILDFHGSNNSSSSSSGGGGGSGSGAFTMAIPGSSSWPGTYEKLGAFQVLVPSFLQPMDPNAPVKKMHSTAWLDGMRGIASFFVVCTHISVVWFNWHIHNGYGINEHEHWLIQLPFLRLAISGPPHVATFFIISGYALSYKPIKLSRMGRFTEANDAIASSAFRRWPRLFFMPMVISFIVALMTWLDLFATRGWGGVAIPSRSPPRVGTLFGQIGHWIPSIIALTDPFSKNMDRGGRDPYDKYQWTLPVEFECSMMLFLCQLCFNRLRPRARLVFMLGLATFCLKYIYWQYFLFLMGMILCELQFEFASGSKTPGPGSAVLPTSSSASSSSSSSAFAGPLGVAAAMVSRVRRLMAHYHLAIGITTFIACLYVMSTPEAIRGAVGTPGFITMIQMVPQHHQKSGKTDYFWVPIGASLAVFTVDRTPALQRLFTNRFAQYMGSISYSLYLVHGTVIFSVGHWLVRHTVSWTGMSTQLHYAFGLALCAVPLWMTLIFCADLAARTLDKWSLSMGRRLYDYLSVPDAKPDAPVPRTN</sequence>
<feature type="region of interest" description="Disordered" evidence="1">
    <location>
        <begin position="1"/>
        <end position="56"/>
    </location>
</feature>
<name>A0ABP0DSN8_9PEZI</name>
<proteinExistence type="predicted"/>
<organism evidence="4 5">
    <name type="scientific">Sporothrix epigloea</name>
    <dbReference type="NCBI Taxonomy" id="1892477"/>
    <lineage>
        <taxon>Eukaryota</taxon>
        <taxon>Fungi</taxon>
        <taxon>Dikarya</taxon>
        <taxon>Ascomycota</taxon>
        <taxon>Pezizomycotina</taxon>
        <taxon>Sordariomycetes</taxon>
        <taxon>Sordariomycetidae</taxon>
        <taxon>Ophiostomatales</taxon>
        <taxon>Ophiostomataceae</taxon>
        <taxon>Sporothrix</taxon>
    </lineage>
</organism>
<dbReference type="EMBL" id="CAWUOM010000086">
    <property type="protein sequence ID" value="CAK7271338.1"/>
    <property type="molecule type" value="Genomic_DNA"/>
</dbReference>
<feature type="transmembrane region" description="Helical" evidence="2">
    <location>
        <begin position="224"/>
        <end position="246"/>
    </location>
</feature>
<evidence type="ECO:0000313" key="5">
    <source>
        <dbReference type="Proteomes" id="UP001642501"/>
    </source>
</evidence>
<evidence type="ECO:0000256" key="2">
    <source>
        <dbReference type="SAM" id="Phobius"/>
    </source>
</evidence>
<dbReference type="Pfam" id="PF01757">
    <property type="entry name" value="Acyl_transf_3"/>
    <property type="match status" value="1"/>
</dbReference>
<dbReference type="InterPro" id="IPR050879">
    <property type="entry name" value="Acyltransferase_3"/>
</dbReference>
<keyword evidence="2" id="KW-1133">Transmembrane helix</keyword>
<feature type="transmembrane region" description="Helical" evidence="2">
    <location>
        <begin position="379"/>
        <end position="397"/>
    </location>
</feature>
<evidence type="ECO:0000259" key="3">
    <source>
        <dbReference type="Pfam" id="PF01757"/>
    </source>
</evidence>
<evidence type="ECO:0000256" key="1">
    <source>
        <dbReference type="SAM" id="MobiDB-lite"/>
    </source>
</evidence>
<gene>
    <name evidence="4" type="ORF">SEPCBS57363_004568</name>
</gene>
<keyword evidence="5" id="KW-1185">Reference proteome</keyword>
<dbReference type="Proteomes" id="UP001642501">
    <property type="component" value="Unassembled WGS sequence"/>
</dbReference>
<evidence type="ECO:0000313" key="4">
    <source>
        <dbReference type="EMBL" id="CAK7271338.1"/>
    </source>
</evidence>
<feature type="compositionally biased region" description="Low complexity" evidence="1">
    <location>
        <begin position="44"/>
        <end position="56"/>
    </location>
</feature>
<feature type="transmembrane region" description="Helical" evidence="2">
    <location>
        <begin position="552"/>
        <end position="570"/>
    </location>
</feature>
<feature type="transmembrane region" description="Helical" evidence="2">
    <location>
        <begin position="81"/>
        <end position="103"/>
    </location>
</feature>
<accession>A0ABP0DSN8</accession>
<feature type="transmembrane region" description="Helical" evidence="2">
    <location>
        <begin position="277"/>
        <end position="294"/>
    </location>
</feature>
<protein>
    <recommendedName>
        <fullName evidence="3">Acyltransferase 3 domain-containing protein</fullName>
    </recommendedName>
</protein>
<comment type="caution">
    <text evidence="4">The sequence shown here is derived from an EMBL/GenBank/DDBJ whole genome shotgun (WGS) entry which is preliminary data.</text>
</comment>
<dbReference type="PANTHER" id="PTHR23028">
    <property type="entry name" value="ACETYLTRANSFERASE"/>
    <property type="match status" value="1"/>
</dbReference>
<dbReference type="InterPro" id="IPR002656">
    <property type="entry name" value="Acyl_transf_3_dom"/>
</dbReference>
<keyword evidence="2" id="KW-0472">Membrane</keyword>